<accession>A0A068WZ42</accession>
<feature type="compositionally biased region" description="Low complexity" evidence="1">
    <location>
        <begin position="34"/>
        <end position="46"/>
    </location>
</feature>
<feature type="region of interest" description="Disordered" evidence="1">
    <location>
        <begin position="1"/>
        <end position="49"/>
    </location>
</feature>
<organism evidence="2">
    <name type="scientific">Echinococcus granulosus</name>
    <name type="common">Hydatid tapeworm</name>
    <dbReference type="NCBI Taxonomy" id="6210"/>
    <lineage>
        <taxon>Eukaryota</taxon>
        <taxon>Metazoa</taxon>
        <taxon>Spiralia</taxon>
        <taxon>Lophotrochozoa</taxon>
        <taxon>Platyhelminthes</taxon>
        <taxon>Cestoda</taxon>
        <taxon>Eucestoda</taxon>
        <taxon>Cyclophyllidea</taxon>
        <taxon>Taeniidae</taxon>
        <taxon>Echinococcus</taxon>
        <taxon>Echinococcus granulosus group</taxon>
    </lineage>
</organism>
<gene>
    <name evidence="2" type="ORF">EgrG_000618000</name>
</gene>
<dbReference type="EMBL" id="LK028752">
    <property type="protein sequence ID" value="CDS25152.1"/>
    <property type="molecule type" value="Genomic_DNA"/>
</dbReference>
<reference evidence="2" key="1">
    <citation type="journal article" date="2013" name="Nature">
        <title>The genomes of four tapeworm species reveal adaptations to parasitism.</title>
        <authorList>
            <person name="Tsai I.J."/>
            <person name="Zarowiecki M."/>
            <person name="Holroyd N."/>
            <person name="Garciarrubio A."/>
            <person name="Sanchez-Flores A."/>
            <person name="Brooks K.L."/>
            <person name="Tracey A."/>
            <person name="Bobes R.J."/>
            <person name="Fragoso G."/>
            <person name="Sciutto E."/>
            <person name="Aslett M."/>
            <person name="Beasley H."/>
            <person name="Bennett H.M."/>
            <person name="Cai J."/>
            <person name="Camicia F."/>
            <person name="Clark R."/>
            <person name="Cucher M."/>
            <person name="De Silva N."/>
            <person name="Day T.A."/>
            <person name="Deplazes P."/>
            <person name="Estrada K."/>
            <person name="Fernandez C."/>
            <person name="Holland P.W."/>
            <person name="Hou J."/>
            <person name="Hu S."/>
            <person name="Huckvale T."/>
            <person name="Hung S.S."/>
            <person name="Kamenetzky L."/>
            <person name="Keane J.A."/>
            <person name="Kiss F."/>
            <person name="Koziol U."/>
            <person name="Lambert O."/>
            <person name="Liu K."/>
            <person name="Luo X."/>
            <person name="Luo Y."/>
            <person name="Macchiaroli N."/>
            <person name="Nichol S."/>
            <person name="Paps J."/>
            <person name="Parkinson J."/>
            <person name="Pouchkina-Stantcheva N."/>
            <person name="Riddiford N."/>
            <person name="Rosenzvit M."/>
            <person name="Salinas G."/>
            <person name="Wasmuth J.D."/>
            <person name="Zamanian M."/>
            <person name="Zheng Y."/>
            <person name="Cai X."/>
            <person name="Soberon X."/>
            <person name="Olson P.D."/>
            <person name="Laclette J.P."/>
            <person name="Brehm K."/>
            <person name="Berriman M."/>
            <person name="Garciarrubio A."/>
            <person name="Bobes R.J."/>
            <person name="Fragoso G."/>
            <person name="Sanchez-Flores A."/>
            <person name="Estrada K."/>
            <person name="Cevallos M.A."/>
            <person name="Morett E."/>
            <person name="Gonzalez V."/>
            <person name="Portillo T."/>
            <person name="Ochoa-Leyva A."/>
            <person name="Jose M.V."/>
            <person name="Sciutto E."/>
            <person name="Landa A."/>
            <person name="Jimenez L."/>
            <person name="Valdes V."/>
            <person name="Carrero J.C."/>
            <person name="Larralde C."/>
            <person name="Morales-Montor J."/>
            <person name="Limon-Lason J."/>
            <person name="Soberon X."/>
            <person name="Laclette J.P."/>
        </authorList>
    </citation>
    <scope>NUCLEOTIDE SEQUENCE [LARGE SCALE GENOMIC DNA]</scope>
</reference>
<evidence type="ECO:0000256" key="1">
    <source>
        <dbReference type="SAM" id="MobiDB-lite"/>
    </source>
</evidence>
<evidence type="ECO:0000313" key="2">
    <source>
        <dbReference type="EMBL" id="CDS25152.1"/>
    </source>
</evidence>
<reference evidence="2" key="2">
    <citation type="submission" date="2014-06" db="EMBL/GenBank/DDBJ databases">
        <authorList>
            <person name="Aslett M."/>
        </authorList>
    </citation>
    <scope>NUCLEOTIDE SEQUENCE</scope>
</reference>
<proteinExistence type="predicted"/>
<protein>
    <submittedName>
        <fullName evidence="2">Uncharacterized protein</fullName>
    </submittedName>
</protein>
<name>A0A068WZ42_ECHGR</name>
<sequence>MSSKEVPPRKLCSRISRIVPSRRTRVPPLPPLSPSSTSEDTDTTSLAVPPLPDEEVAVSSGIQRLSTPTMSRDLFKSVDDAALNLVQLACSTVRVSTPVPSRSTINHRDNDDEVAVAAKLLVVTLTPIPTVMSPRTGSRHPTVLTSHPNHPPTTIVVVTLVVTFKGADHA</sequence>
<dbReference type="AlphaFoldDB" id="A0A068WZ42"/>